<dbReference type="STRING" id="22663.A0A2I0IPH0"/>
<feature type="domain" description="Aconitase/3-isopropylmalate dehydratase large subunit alpha/beta/alpha" evidence="5">
    <location>
        <begin position="98"/>
        <end position="221"/>
    </location>
</feature>
<dbReference type="InterPro" id="IPR036008">
    <property type="entry name" value="Aconitase_4Fe-4S_dom"/>
</dbReference>
<dbReference type="GO" id="GO:0051536">
    <property type="term" value="F:iron-sulfur cluster binding"/>
    <property type="evidence" value="ECO:0007669"/>
    <property type="project" value="UniProtKB-KW"/>
</dbReference>
<keyword evidence="3" id="KW-0411">Iron-sulfur</keyword>
<sequence>MAALLENQNRRNPNLNSDPDREEIEYDSNSKGDTDATLFSEEDPSDEAFFVAGGDGDPKFDEEEEIVAGDRLPYSIQILLESAIRNCDEFQVKSNDVEKIIDWENTSPKQVEIPFKPARVLLQDFIGVPAVVDLACMRNAMNSLGGDPSKINPLVPVDLVIDHFVQVDVARSENVVQANMELEFHRNKERFGFLKWESNAFHNMLVVLPGLGIVHQVNLEYLGRVVFKPPAIHSSTSLRTFSPSSMSVAEGGEVKDLV</sequence>
<dbReference type="InterPro" id="IPR006249">
    <property type="entry name" value="Aconitase/IRP2"/>
</dbReference>
<name>A0A2I0IPH0_PUNGR</name>
<keyword evidence="1" id="KW-0479">Metal-binding</keyword>
<accession>A0A2I0IPH0</accession>
<keyword evidence="7" id="KW-1185">Reference proteome</keyword>
<dbReference type="PANTHER" id="PTHR11670">
    <property type="entry name" value="ACONITASE/IRON-RESPONSIVE ELEMENT FAMILY MEMBER"/>
    <property type="match status" value="1"/>
</dbReference>
<reference evidence="6 7" key="1">
    <citation type="submission" date="2017-11" db="EMBL/GenBank/DDBJ databases">
        <title>De-novo sequencing of pomegranate (Punica granatum L.) genome.</title>
        <authorList>
            <person name="Akparov Z."/>
            <person name="Amiraslanov A."/>
            <person name="Hajiyeva S."/>
            <person name="Abbasov M."/>
            <person name="Kaur K."/>
            <person name="Hamwieh A."/>
            <person name="Solovyev V."/>
            <person name="Salamov A."/>
            <person name="Braich B."/>
            <person name="Kosarev P."/>
            <person name="Mahmoud A."/>
            <person name="Hajiyev E."/>
            <person name="Babayeva S."/>
            <person name="Izzatullayeva V."/>
            <person name="Mammadov A."/>
            <person name="Mammadov A."/>
            <person name="Sharifova S."/>
            <person name="Ojaghi J."/>
            <person name="Eynullazada K."/>
            <person name="Bayramov B."/>
            <person name="Abdulazimova A."/>
            <person name="Shahmuradov I."/>
        </authorList>
    </citation>
    <scope>NUCLEOTIDE SEQUENCE [LARGE SCALE GENOMIC DNA]</scope>
    <source>
        <strain evidence="7">cv. AG2017</strain>
        <tissue evidence="6">Leaf</tissue>
    </source>
</reference>
<dbReference type="InterPro" id="IPR015931">
    <property type="entry name" value="Acnase/IPM_dHydase_lsu_aba_1/3"/>
</dbReference>
<dbReference type="Pfam" id="PF00330">
    <property type="entry name" value="Aconitase"/>
    <property type="match status" value="1"/>
</dbReference>
<organism evidence="6 7">
    <name type="scientific">Punica granatum</name>
    <name type="common">Pomegranate</name>
    <dbReference type="NCBI Taxonomy" id="22663"/>
    <lineage>
        <taxon>Eukaryota</taxon>
        <taxon>Viridiplantae</taxon>
        <taxon>Streptophyta</taxon>
        <taxon>Embryophyta</taxon>
        <taxon>Tracheophyta</taxon>
        <taxon>Spermatophyta</taxon>
        <taxon>Magnoliopsida</taxon>
        <taxon>eudicotyledons</taxon>
        <taxon>Gunneridae</taxon>
        <taxon>Pentapetalae</taxon>
        <taxon>rosids</taxon>
        <taxon>malvids</taxon>
        <taxon>Myrtales</taxon>
        <taxon>Lythraceae</taxon>
        <taxon>Punica</taxon>
    </lineage>
</organism>
<gene>
    <name evidence="6" type="ORF">CRG98_033693</name>
</gene>
<evidence type="ECO:0000256" key="3">
    <source>
        <dbReference type="ARBA" id="ARBA00023014"/>
    </source>
</evidence>
<feature type="region of interest" description="Disordered" evidence="4">
    <location>
        <begin position="1"/>
        <end position="57"/>
    </location>
</feature>
<dbReference type="Proteomes" id="UP000233551">
    <property type="component" value="Unassembled WGS sequence"/>
</dbReference>
<keyword evidence="2" id="KW-0408">Iron</keyword>
<dbReference type="Gene3D" id="3.30.499.10">
    <property type="entry name" value="Aconitase, domain 3"/>
    <property type="match status" value="1"/>
</dbReference>
<proteinExistence type="predicted"/>
<evidence type="ECO:0000256" key="2">
    <source>
        <dbReference type="ARBA" id="ARBA00023004"/>
    </source>
</evidence>
<dbReference type="GO" id="GO:0046872">
    <property type="term" value="F:metal ion binding"/>
    <property type="evidence" value="ECO:0007669"/>
    <property type="project" value="UniProtKB-KW"/>
</dbReference>
<evidence type="ECO:0000313" key="6">
    <source>
        <dbReference type="EMBL" id="PKI45894.1"/>
    </source>
</evidence>
<feature type="compositionally biased region" description="Polar residues" evidence="4">
    <location>
        <begin position="1"/>
        <end position="17"/>
    </location>
</feature>
<dbReference type="EMBL" id="PGOL01002685">
    <property type="protein sequence ID" value="PKI45894.1"/>
    <property type="molecule type" value="Genomic_DNA"/>
</dbReference>
<evidence type="ECO:0000256" key="1">
    <source>
        <dbReference type="ARBA" id="ARBA00022723"/>
    </source>
</evidence>
<evidence type="ECO:0000259" key="5">
    <source>
        <dbReference type="Pfam" id="PF00330"/>
    </source>
</evidence>
<comment type="caution">
    <text evidence="6">The sequence shown here is derived from an EMBL/GenBank/DDBJ whole genome shotgun (WGS) entry which is preliminary data.</text>
</comment>
<dbReference type="SUPFAM" id="SSF53732">
    <property type="entry name" value="Aconitase iron-sulfur domain"/>
    <property type="match status" value="1"/>
</dbReference>
<dbReference type="InterPro" id="IPR001030">
    <property type="entry name" value="Acoase/IPM_deHydtase_lsu_aba"/>
</dbReference>
<evidence type="ECO:0000256" key="4">
    <source>
        <dbReference type="SAM" id="MobiDB-lite"/>
    </source>
</evidence>
<protein>
    <recommendedName>
        <fullName evidence="5">Aconitase/3-isopropylmalate dehydratase large subunit alpha/beta/alpha domain-containing protein</fullName>
    </recommendedName>
</protein>
<dbReference type="AlphaFoldDB" id="A0A2I0IPH0"/>
<evidence type="ECO:0000313" key="7">
    <source>
        <dbReference type="Proteomes" id="UP000233551"/>
    </source>
</evidence>